<keyword evidence="1" id="KW-0812">Transmembrane</keyword>
<accession>A0A2T0BIZ9</accession>
<evidence type="ECO:0000313" key="3">
    <source>
        <dbReference type="Proteomes" id="UP000239471"/>
    </source>
</evidence>
<dbReference type="OrthoDB" id="5465282at2"/>
<protein>
    <submittedName>
        <fullName evidence="2">Putative permease</fullName>
    </submittedName>
</protein>
<feature type="transmembrane region" description="Helical" evidence="1">
    <location>
        <begin position="77"/>
        <end position="99"/>
    </location>
</feature>
<gene>
    <name evidence="2" type="ORF">CLVI_05040</name>
</gene>
<feature type="transmembrane region" description="Helical" evidence="1">
    <location>
        <begin position="6"/>
        <end position="23"/>
    </location>
</feature>
<evidence type="ECO:0000256" key="1">
    <source>
        <dbReference type="SAM" id="Phobius"/>
    </source>
</evidence>
<dbReference type="Proteomes" id="UP000239471">
    <property type="component" value="Unassembled WGS sequence"/>
</dbReference>
<keyword evidence="1" id="KW-1133">Transmembrane helix</keyword>
<reference evidence="2 3" key="1">
    <citation type="submission" date="2018-03" db="EMBL/GenBank/DDBJ databases">
        <title>Genome sequence of Clostridium vincentii DSM 10228.</title>
        <authorList>
            <person name="Poehlein A."/>
            <person name="Daniel R."/>
        </authorList>
    </citation>
    <scope>NUCLEOTIDE SEQUENCE [LARGE SCALE GENOMIC DNA]</scope>
    <source>
        <strain evidence="2 3">DSM 10228</strain>
    </source>
</reference>
<feature type="transmembrane region" description="Helical" evidence="1">
    <location>
        <begin position="138"/>
        <end position="158"/>
    </location>
</feature>
<sequence>MIQVFLYIIAITLTIVSFVKNKEKTKKALKKGWTAFENILPTVLSVMAVVGITLSLIDEEVIVAVIGPNSGVVGILRSIAVGSITMMAGFVAFPLGAVLMEKGAGVAQIAGFISALMMVGLITIPLEIKYWGRKVTLMRNILGIIISFIVAIVIGLVCG</sequence>
<evidence type="ECO:0000313" key="2">
    <source>
        <dbReference type="EMBL" id="PRR83850.1"/>
    </source>
</evidence>
<organism evidence="2 3">
    <name type="scientific">Clostridium vincentii</name>
    <dbReference type="NCBI Taxonomy" id="52704"/>
    <lineage>
        <taxon>Bacteria</taxon>
        <taxon>Bacillati</taxon>
        <taxon>Bacillota</taxon>
        <taxon>Clostridia</taxon>
        <taxon>Eubacteriales</taxon>
        <taxon>Clostridiaceae</taxon>
        <taxon>Clostridium</taxon>
    </lineage>
</organism>
<feature type="transmembrane region" description="Helical" evidence="1">
    <location>
        <begin position="106"/>
        <end position="126"/>
    </location>
</feature>
<comment type="caution">
    <text evidence="2">The sequence shown here is derived from an EMBL/GenBank/DDBJ whole genome shotgun (WGS) entry which is preliminary data.</text>
</comment>
<dbReference type="AlphaFoldDB" id="A0A2T0BIZ9"/>
<dbReference type="RefSeq" id="WP_106058545.1">
    <property type="nucleotide sequence ID" value="NZ_PVXQ01000004.1"/>
</dbReference>
<dbReference type="EMBL" id="PVXQ01000004">
    <property type="protein sequence ID" value="PRR83850.1"/>
    <property type="molecule type" value="Genomic_DNA"/>
</dbReference>
<name>A0A2T0BIZ9_9CLOT</name>
<feature type="transmembrane region" description="Helical" evidence="1">
    <location>
        <begin position="35"/>
        <end position="57"/>
    </location>
</feature>
<keyword evidence="1" id="KW-0472">Membrane</keyword>
<proteinExistence type="predicted"/>
<keyword evidence="3" id="KW-1185">Reference proteome</keyword>